<organism evidence="1 2">
    <name type="scientific">Sorangium cellulosum</name>
    <name type="common">Polyangium cellulosum</name>
    <dbReference type="NCBI Taxonomy" id="56"/>
    <lineage>
        <taxon>Bacteria</taxon>
        <taxon>Pseudomonadati</taxon>
        <taxon>Myxococcota</taxon>
        <taxon>Polyangia</taxon>
        <taxon>Polyangiales</taxon>
        <taxon>Polyangiaceae</taxon>
        <taxon>Sorangium</taxon>
    </lineage>
</organism>
<sequence length="168" mass="18587">MSSACMPVHAIRIEERLWSSASPLRRQEWRTITTDIVSGEPPWPSRDPCTLIAGCDDRHLHFVFTGSSRSADALAIARADIALLVGEYAGLIKKLSGGDLHPAHIEALDMAKRVVHDVGARRIGALLPDLSPSFETRRRFFTLVVSLTVDTTRLGPLPAHQHESRHVR</sequence>
<evidence type="ECO:0000313" key="2">
    <source>
        <dbReference type="Proteomes" id="UP000238348"/>
    </source>
</evidence>
<reference evidence="1 2" key="1">
    <citation type="submission" date="2015-09" db="EMBL/GenBank/DDBJ databases">
        <title>Sorangium comparison.</title>
        <authorList>
            <person name="Zaburannyi N."/>
            <person name="Bunk B."/>
            <person name="Overmann J."/>
            <person name="Mueller R."/>
        </authorList>
    </citation>
    <scope>NUCLEOTIDE SEQUENCE [LARGE SCALE GENOMIC DNA]</scope>
    <source>
        <strain evidence="1 2">So ce26</strain>
    </source>
</reference>
<dbReference type="EMBL" id="CP012673">
    <property type="protein sequence ID" value="AUX47638.1"/>
    <property type="molecule type" value="Genomic_DNA"/>
</dbReference>
<evidence type="ECO:0000313" key="1">
    <source>
        <dbReference type="EMBL" id="AUX47638.1"/>
    </source>
</evidence>
<accession>A0A2L0F7S4</accession>
<dbReference type="AlphaFoldDB" id="A0A2L0F7S4"/>
<dbReference type="InterPro" id="IPR008321">
    <property type="entry name" value="UCP032146"/>
</dbReference>
<dbReference type="Proteomes" id="UP000238348">
    <property type="component" value="Chromosome"/>
</dbReference>
<name>A0A2L0F7S4_SORCE</name>
<dbReference type="Pfam" id="PF06793">
    <property type="entry name" value="UPF0262"/>
    <property type="match status" value="1"/>
</dbReference>
<protein>
    <submittedName>
        <fullName evidence="1">Uncharacterized protein</fullName>
    </submittedName>
</protein>
<gene>
    <name evidence="1" type="ORF">SOCE26_091600</name>
</gene>
<proteinExistence type="predicted"/>